<dbReference type="EC" id="3.4.11.4" evidence="2"/>
<dbReference type="PANTHER" id="PTHR42994:SF1">
    <property type="entry name" value="PEPTIDASE T"/>
    <property type="match status" value="1"/>
</dbReference>
<dbReference type="AlphaFoldDB" id="A0A484ZW26"/>
<evidence type="ECO:0000313" key="2">
    <source>
        <dbReference type="EMBL" id="VFS51523.1"/>
    </source>
</evidence>
<protein>
    <submittedName>
        <fullName evidence="2">Peptidase T</fullName>
        <ecNumber evidence="2">3.4.11.4</ecNumber>
    </submittedName>
</protein>
<dbReference type="Proteomes" id="UP000373449">
    <property type="component" value="Unassembled WGS sequence"/>
</dbReference>
<organism evidence="2 3">
    <name type="scientific">Budvicia aquatica</name>
    <dbReference type="NCBI Taxonomy" id="82979"/>
    <lineage>
        <taxon>Bacteria</taxon>
        <taxon>Pseudomonadati</taxon>
        <taxon>Pseudomonadota</taxon>
        <taxon>Gammaproteobacteria</taxon>
        <taxon>Enterobacterales</taxon>
        <taxon>Budviciaceae</taxon>
        <taxon>Budvicia</taxon>
    </lineage>
</organism>
<name>A0A484ZW26_9GAMM</name>
<evidence type="ECO:0000313" key="3">
    <source>
        <dbReference type="Proteomes" id="UP000373449"/>
    </source>
</evidence>
<reference evidence="2 3" key="1">
    <citation type="submission" date="2019-03" db="EMBL/GenBank/DDBJ databases">
        <authorList>
            <consortium name="Pathogen Informatics"/>
        </authorList>
    </citation>
    <scope>NUCLEOTIDE SEQUENCE [LARGE SCALE GENOMIC DNA]</scope>
    <source>
        <strain evidence="2 3">NCTC12282</strain>
    </source>
</reference>
<dbReference type="GO" id="GO:0045148">
    <property type="term" value="F:tripeptide aminopeptidase activity"/>
    <property type="evidence" value="ECO:0007669"/>
    <property type="project" value="UniProtKB-EC"/>
</dbReference>
<sequence length="63" mass="6807">MRGGYDGAALSQNGLPCPNIFTGAHNFHSIYEYLPVKSLRAASDVLVEVVKLTHDRFASGDKA</sequence>
<dbReference type="PANTHER" id="PTHR42994">
    <property type="entry name" value="PEPTIDASE T"/>
    <property type="match status" value="1"/>
</dbReference>
<proteinExistence type="predicted"/>
<dbReference type="SUPFAM" id="SSF53187">
    <property type="entry name" value="Zn-dependent exopeptidases"/>
    <property type="match status" value="1"/>
</dbReference>
<keyword evidence="2" id="KW-0378">Hydrolase</keyword>
<dbReference type="EMBL" id="CAADJA010000002">
    <property type="protein sequence ID" value="VFS51523.1"/>
    <property type="molecule type" value="Genomic_DNA"/>
</dbReference>
<dbReference type="Gene3D" id="3.40.630.10">
    <property type="entry name" value="Zn peptidases"/>
    <property type="match status" value="1"/>
</dbReference>
<gene>
    <name evidence="2" type="primary">pepT_2</name>
    <name evidence="2" type="ORF">NCTC12282_05166</name>
</gene>
<accession>A0A484ZW26</accession>
<keyword evidence="2" id="KW-0031">Aminopeptidase</keyword>
<evidence type="ECO:0000256" key="1">
    <source>
        <dbReference type="ARBA" id="ARBA00001947"/>
    </source>
</evidence>
<comment type="cofactor">
    <cofactor evidence="1">
        <name>Zn(2+)</name>
        <dbReference type="ChEBI" id="CHEBI:29105"/>
    </cofactor>
</comment>
<keyword evidence="2" id="KW-0645">Protease</keyword>